<dbReference type="GO" id="GO:0000166">
    <property type="term" value="F:nucleotide binding"/>
    <property type="evidence" value="ECO:0007669"/>
    <property type="project" value="InterPro"/>
</dbReference>
<dbReference type="SUPFAM" id="SSF51735">
    <property type="entry name" value="NAD(P)-binding Rossmann-fold domains"/>
    <property type="match status" value="1"/>
</dbReference>
<reference evidence="3 4" key="1">
    <citation type="submission" date="2018-10" db="EMBL/GenBank/DDBJ databases">
        <title>Sequencing the genomes of 1000 actinobacteria strains.</title>
        <authorList>
            <person name="Klenk H.-P."/>
        </authorList>
    </citation>
    <scope>NUCLEOTIDE SEQUENCE [LARGE SCALE GENOMIC DNA]</scope>
    <source>
        <strain evidence="3 4">DSM 45175</strain>
    </source>
</reference>
<dbReference type="PANTHER" id="PTHR43249:SF1">
    <property type="entry name" value="D-GLUCOSIDE 3-DEHYDROGENASE"/>
    <property type="match status" value="1"/>
</dbReference>
<sequence>MNGGTTDPSVPAPIGVAIVGAGIIGANHAAAVHRHHRLRVAALVDPDQAAAIGLADRVAGMTGSEPPPRYPTLDAALAGQPIGLVAICTPSGLHAPLAEQALAAGAHVVIEKPLEVTLGRARKLADLATDAQERGLVVSVVSQHRFDPAAVAVASAVTAGELGLITSAVATVPWWREQGYYDSAGWRGTRAYDGGGALMNQGVHTVDLLLWLLGQPVEVAAQTARLAHHGIEVEDVAVATIRFRSGALATLHATTAAYPGLGVRLQVHGTRGSAVIDDDQLEYFHVAADDDVAPHRPPNQAAARVPAADLRGALKAGDGFVLGHLRQYRDVVEAIDHRRPPGVRVEDGLAALALVEAVYRSAALGRPVRYDDVLAGAYDDPPTVVGNVPVPSGDEGRRS</sequence>
<dbReference type="PANTHER" id="PTHR43249">
    <property type="entry name" value="UDP-N-ACETYL-2-AMINO-2-DEOXY-D-GLUCURONATE OXIDASE"/>
    <property type="match status" value="1"/>
</dbReference>
<name>A0A495JB31_9ACTN</name>
<feature type="domain" description="GFO/IDH/MocA-like oxidoreductase" evidence="2">
    <location>
        <begin position="152"/>
        <end position="274"/>
    </location>
</feature>
<feature type="domain" description="Gfo/Idh/MocA-like oxidoreductase N-terminal" evidence="1">
    <location>
        <begin position="14"/>
        <end position="134"/>
    </location>
</feature>
<dbReference type="Pfam" id="PF01408">
    <property type="entry name" value="GFO_IDH_MocA"/>
    <property type="match status" value="1"/>
</dbReference>
<evidence type="ECO:0000313" key="3">
    <source>
        <dbReference type="EMBL" id="RKR86220.1"/>
    </source>
</evidence>
<evidence type="ECO:0000313" key="4">
    <source>
        <dbReference type="Proteomes" id="UP000277671"/>
    </source>
</evidence>
<keyword evidence="4" id="KW-1185">Reference proteome</keyword>
<dbReference type="Gene3D" id="3.40.50.720">
    <property type="entry name" value="NAD(P)-binding Rossmann-like Domain"/>
    <property type="match status" value="1"/>
</dbReference>
<organism evidence="3 4">
    <name type="scientific">Micromonospora pisi</name>
    <dbReference type="NCBI Taxonomy" id="589240"/>
    <lineage>
        <taxon>Bacteria</taxon>
        <taxon>Bacillati</taxon>
        <taxon>Actinomycetota</taxon>
        <taxon>Actinomycetes</taxon>
        <taxon>Micromonosporales</taxon>
        <taxon>Micromonosporaceae</taxon>
        <taxon>Micromonospora</taxon>
    </lineage>
</organism>
<comment type="caution">
    <text evidence="3">The sequence shown here is derived from an EMBL/GenBank/DDBJ whole genome shotgun (WGS) entry which is preliminary data.</text>
</comment>
<evidence type="ECO:0000259" key="1">
    <source>
        <dbReference type="Pfam" id="PF01408"/>
    </source>
</evidence>
<accession>A0A495JB31</accession>
<dbReference type="Gene3D" id="3.30.360.10">
    <property type="entry name" value="Dihydrodipicolinate Reductase, domain 2"/>
    <property type="match status" value="1"/>
</dbReference>
<dbReference type="InterPro" id="IPR036291">
    <property type="entry name" value="NAD(P)-bd_dom_sf"/>
</dbReference>
<dbReference type="EMBL" id="RBKT01000001">
    <property type="protein sequence ID" value="RKR86220.1"/>
    <property type="molecule type" value="Genomic_DNA"/>
</dbReference>
<dbReference type="Pfam" id="PF22725">
    <property type="entry name" value="GFO_IDH_MocA_C3"/>
    <property type="match status" value="1"/>
</dbReference>
<dbReference type="Proteomes" id="UP000277671">
    <property type="component" value="Unassembled WGS sequence"/>
</dbReference>
<dbReference type="InterPro" id="IPR055170">
    <property type="entry name" value="GFO_IDH_MocA-like_dom"/>
</dbReference>
<gene>
    <name evidence="3" type="ORF">BDK92_0444</name>
</gene>
<dbReference type="SUPFAM" id="SSF55347">
    <property type="entry name" value="Glyceraldehyde-3-phosphate dehydrogenase-like, C-terminal domain"/>
    <property type="match status" value="1"/>
</dbReference>
<dbReference type="OrthoDB" id="9815825at2"/>
<evidence type="ECO:0000259" key="2">
    <source>
        <dbReference type="Pfam" id="PF22725"/>
    </source>
</evidence>
<dbReference type="AlphaFoldDB" id="A0A495JB31"/>
<dbReference type="RefSeq" id="WP_121154099.1">
    <property type="nucleotide sequence ID" value="NZ_RBKT01000001.1"/>
</dbReference>
<proteinExistence type="predicted"/>
<dbReference type="InterPro" id="IPR052515">
    <property type="entry name" value="Gfo/Idh/MocA_Oxidoreductase"/>
</dbReference>
<dbReference type="InterPro" id="IPR000683">
    <property type="entry name" value="Gfo/Idh/MocA-like_OxRdtase_N"/>
</dbReference>
<protein>
    <submittedName>
        <fullName evidence="3">Putative dehydrogenase</fullName>
    </submittedName>
</protein>